<proteinExistence type="inferred from homology"/>
<protein>
    <submittedName>
        <fullName evidence="3">Unannotated protein</fullName>
    </submittedName>
</protein>
<dbReference type="PANTHER" id="PTHR11645">
    <property type="entry name" value="PYRROLINE-5-CARBOXYLATE REDUCTASE"/>
    <property type="match status" value="1"/>
</dbReference>
<evidence type="ECO:0000256" key="1">
    <source>
        <dbReference type="ARBA" id="ARBA00005525"/>
    </source>
</evidence>
<reference evidence="3" key="1">
    <citation type="submission" date="2020-05" db="EMBL/GenBank/DDBJ databases">
        <authorList>
            <person name="Chiriac C."/>
            <person name="Salcher M."/>
            <person name="Ghai R."/>
            <person name="Kavagutti S V."/>
        </authorList>
    </citation>
    <scope>NUCLEOTIDE SEQUENCE</scope>
</reference>
<dbReference type="PANTHER" id="PTHR11645:SF13">
    <property type="entry name" value="PYRROLINE-5-CARBOXYLATE REDUCTASE CATALYTIC N-TERMINAL DOMAIN-CONTAINING PROTEIN"/>
    <property type="match status" value="1"/>
</dbReference>
<name>A0A6J5ZFL1_9ZZZZ</name>
<dbReference type="GO" id="GO:0004735">
    <property type="term" value="F:pyrroline-5-carboxylate reductase activity"/>
    <property type="evidence" value="ECO:0007669"/>
    <property type="project" value="TreeGrafter"/>
</dbReference>
<dbReference type="InterPro" id="IPR036291">
    <property type="entry name" value="NAD(P)-bd_dom_sf"/>
</dbReference>
<dbReference type="Gene3D" id="3.40.50.720">
    <property type="entry name" value="NAD(P)-binding Rossmann-like Domain"/>
    <property type="match status" value="1"/>
</dbReference>
<comment type="similarity">
    <text evidence="1">Belongs to the pyrroline-5-carboxylate reductase family.</text>
</comment>
<dbReference type="GO" id="GO:0055129">
    <property type="term" value="P:L-proline biosynthetic process"/>
    <property type="evidence" value="ECO:0007669"/>
    <property type="project" value="TreeGrafter"/>
</dbReference>
<dbReference type="Pfam" id="PF03807">
    <property type="entry name" value="F420_oxidored"/>
    <property type="match status" value="1"/>
</dbReference>
<evidence type="ECO:0000313" key="3">
    <source>
        <dbReference type="EMBL" id="CAB4339140.1"/>
    </source>
</evidence>
<accession>A0A6J5ZFL1</accession>
<dbReference type="SUPFAM" id="SSF51735">
    <property type="entry name" value="NAD(P)-binding Rossmann-fold domains"/>
    <property type="match status" value="1"/>
</dbReference>
<gene>
    <name evidence="3" type="ORF">UFOPK3770_00809</name>
</gene>
<feature type="domain" description="Pyrroline-5-carboxylate reductase catalytic N-terminal" evidence="2">
    <location>
        <begin position="2"/>
        <end position="96"/>
    </location>
</feature>
<dbReference type="EMBL" id="CAESAJ010000081">
    <property type="protein sequence ID" value="CAB4339140.1"/>
    <property type="molecule type" value="Genomic_DNA"/>
</dbReference>
<organism evidence="3">
    <name type="scientific">freshwater metagenome</name>
    <dbReference type="NCBI Taxonomy" id="449393"/>
    <lineage>
        <taxon>unclassified sequences</taxon>
        <taxon>metagenomes</taxon>
        <taxon>ecological metagenomes</taxon>
    </lineage>
</organism>
<sequence length="261" mass="28015">MRLGFVGVGAISEAVVDALMTGPHGSDLHVVLSPRNAQRSAHLAEKYAQVSVATSNQSVLNESDVVFMGVLPGQMNDVCADLAFRSDHTVVSLIAGMPPSTVAGIVAPATTVVQMIPLPVIAMHAGPLVICPGNPEIMTLFEGCGEIIALEDEAHIFILSCTSASMSSFFEYQNTVINWSTKTGLPKEISQQYSTSLYKGLATEAMATSYEDLADMPREHETPGGLNEHIRTSLVAAGMFDELTKQLDHIYVHRNRAKKSD</sequence>
<evidence type="ECO:0000259" key="2">
    <source>
        <dbReference type="Pfam" id="PF03807"/>
    </source>
</evidence>
<dbReference type="AlphaFoldDB" id="A0A6J5ZFL1"/>
<dbReference type="InterPro" id="IPR028939">
    <property type="entry name" value="P5C_Rdtase_cat_N"/>
</dbReference>